<dbReference type="Pfam" id="PF02272">
    <property type="entry name" value="DHHA1"/>
    <property type="match status" value="1"/>
</dbReference>
<feature type="domain" description="DDH" evidence="1">
    <location>
        <begin position="57"/>
        <end position="208"/>
    </location>
</feature>
<dbReference type="Gene3D" id="3.10.310.30">
    <property type="match status" value="1"/>
</dbReference>
<dbReference type="InterPro" id="IPR038763">
    <property type="entry name" value="DHH_sf"/>
</dbReference>
<dbReference type="SUPFAM" id="SSF64182">
    <property type="entry name" value="DHH phosphoesterases"/>
    <property type="match status" value="1"/>
</dbReference>
<dbReference type="InterPro" id="IPR001667">
    <property type="entry name" value="DDH_dom"/>
</dbReference>
<evidence type="ECO:0000259" key="1">
    <source>
        <dbReference type="Pfam" id="PF01368"/>
    </source>
</evidence>
<dbReference type="AlphaFoldDB" id="I3YY83"/>
<proteinExistence type="predicted"/>
<dbReference type="Gene3D" id="3.90.1640.10">
    <property type="entry name" value="inorganic pyrophosphatase (n-terminal core)"/>
    <property type="match status" value="1"/>
</dbReference>
<name>I3YY83_AEQSU</name>
<dbReference type="STRING" id="746697.Aeqsu_2494"/>
<dbReference type="InterPro" id="IPR051319">
    <property type="entry name" value="Oligoribo/pAp-PDE_c-di-AMP_PDE"/>
</dbReference>
<reference evidence="3 4" key="1">
    <citation type="submission" date="2012-06" db="EMBL/GenBank/DDBJ databases">
        <title>The complete genome of Aequorivita sublithincola DSM 14238.</title>
        <authorList>
            <consortium name="US DOE Joint Genome Institute (JGI-PGF)"/>
            <person name="Lucas S."/>
            <person name="Copeland A."/>
            <person name="Lapidus A."/>
            <person name="Goodwin L."/>
            <person name="Pitluck S."/>
            <person name="Peters L."/>
            <person name="Munk A.C.C."/>
            <person name="Kyrpides N."/>
            <person name="Mavromatis K."/>
            <person name="Pagani I."/>
            <person name="Ivanova N."/>
            <person name="Ovchinnikova G."/>
            <person name="Zeytun A."/>
            <person name="Detter J.C."/>
            <person name="Han C."/>
            <person name="Land M."/>
            <person name="Hauser L."/>
            <person name="Markowitz V."/>
            <person name="Cheng J.-F."/>
            <person name="Hugenholtz P."/>
            <person name="Woyke T."/>
            <person name="Wu D."/>
            <person name="Tindall B."/>
            <person name="Faehnrich R."/>
            <person name="Brambilla E."/>
            <person name="Klenk H.-P."/>
            <person name="Eisen J.A."/>
        </authorList>
    </citation>
    <scope>NUCLEOTIDE SEQUENCE [LARGE SCALE GENOMIC DNA]</scope>
    <source>
        <strain evidence="4">DSM 14238 / LMG 21431 / ACAM 643 / 9-3</strain>
    </source>
</reference>
<protein>
    <submittedName>
        <fullName evidence="3">Exopolyphosphatase-like enzyme</fullName>
    </submittedName>
</protein>
<evidence type="ECO:0000259" key="2">
    <source>
        <dbReference type="Pfam" id="PF02272"/>
    </source>
</evidence>
<dbReference type="GO" id="GO:0003676">
    <property type="term" value="F:nucleic acid binding"/>
    <property type="evidence" value="ECO:0007669"/>
    <property type="project" value="InterPro"/>
</dbReference>
<dbReference type="PANTHER" id="PTHR47618">
    <property type="entry name" value="BIFUNCTIONAL OLIGORIBONUCLEASE AND PAP PHOSPHATASE NRNA"/>
    <property type="match status" value="1"/>
</dbReference>
<dbReference type="HOGENOM" id="CLU_039720_0_0_10"/>
<evidence type="ECO:0000313" key="4">
    <source>
        <dbReference type="Proteomes" id="UP000006049"/>
    </source>
</evidence>
<dbReference type="PANTHER" id="PTHR47618:SF1">
    <property type="entry name" value="BIFUNCTIONAL OLIGORIBONUCLEASE AND PAP PHOSPHATASE NRNA"/>
    <property type="match status" value="1"/>
</dbReference>
<dbReference type="PATRIC" id="fig|746697.3.peg.2547"/>
<gene>
    <name evidence="3" type="ordered locus">Aeqsu_2494</name>
</gene>
<dbReference type="KEGG" id="asl:Aeqsu_2494"/>
<feature type="domain" description="DHHA1" evidence="2">
    <location>
        <begin position="282"/>
        <end position="365"/>
    </location>
</feature>
<sequence length="379" mass="41972">MFNYENQINPFTSLFRGRAMNRAPTIFLGLMGFVVSSRPMNKETTQIVEKLLASPQKIVIVGHKNPDGDAVGSCLGLSFFLKSLGHNATVIMPNDFPDFLKWMPRCEEIGIYEKEVQKSTEIVNASDIIFTLDFNSLDRVGDFEGVLKAASAKFVMIDHHQQPADYAVATYSDVKMSSTSEMVYHFMDALGEADKLSKEIAINLYTGIMTDTGSFRFSSSSPTTHRVAAKLIEAGAESAIINQKVYDTNSPERMKLLGVALNNLVILPEMHTAYITMTQKELDDHNFKKGDTEGFVNYALSVKGVVFAAIFIENKQESIVKISLRSKGDFSVNDFARNHYSGGGHINAAGGKSSQDLNNTINEFISILPRYKNELTDAL</sequence>
<organism evidence="3 4">
    <name type="scientific">Aequorivita sublithincola (strain DSM 14238 / LMG 21431 / ACAM 643 / 9-3)</name>
    <dbReference type="NCBI Taxonomy" id="746697"/>
    <lineage>
        <taxon>Bacteria</taxon>
        <taxon>Pseudomonadati</taxon>
        <taxon>Bacteroidota</taxon>
        <taxon>Flavobacteriia</taxon>
        <taxon>Flavobacteriales</taxon>
        <taxon>Flavobacteriaceae</taxon>
        <taxon>Aequorivita</taxon>
    </lineage>
</organism>
<dbReference type="Pfam" id="PF01368">
    <property type="entry name" value="DHH"/>
    <property type="match status" value="1"/>
</dbReference>
<keyword evidence="4" id="KW-1185">Reference proteome</keyword>
<evidence type="ECO:0000313" key="3">
    <source>
        <dbReference type="EMBL" id="AFL81951.1"/>
    </source>
</evidence>
<accession>I3YY83</accession>
<dbReference type="EMBL" id="CP003280">
    <property type="protein sequence ID" value="AFL81951.1"/>
    <property type="molecule type" value="Genomic_DNA"/>
</dbReference>
<dbReference type="InterPro" id="IPR003156">
    <property type="entry name" value="DHHA1_dom"/>
</dbReference>
<dbReference type="eggNOG" id="COG0618">
    <property type="taxonomic scope" value="Bacteria"/>
</dbReference>
<dbReference type="Proteomes" id="UP000006049">
    <property type="component" value="Chromosome"/>
</dbReference>